<accession>A0ABT2H5M9</accession>
<name>A0ABT2H5M9_9MICO</name>
<protein>
    <submittedName>
        <fullName evidence="1">Uncharacterized protein</fullName>
    </submittedName>
</protein>
<dbReference type="Proteomes" id="UP001165586">
    <property type="component" value="Unassembled WGS sequence"/>
</dbReference>
<comment type="caution">
    <text evidence="1">The sequence shown here is derived from an EMBL/GenBank/DDBJ whole genome shotgun (WGS) entry which is preliminary data.</text>
</comment>
<sequence>MAFLLTIHGDRFRIERDSDLARVRSDIETAARAGGAFVTIPDDDRRVEVLVTGSTPVRIDFSTSRITASPLAGSWSGDGDGDDGGDLTDLDFYDLETFGLN</sequence>
<reference evidence="1" key="1">
    <citation type="submission" date="2022-08" db="EMBL/GenBank/DDBJ databases">
        <authorList>
            <person name="Deng Y."/>
            <person name="Han X.-F."/>
            <person name="Zhang Y.-Q."/>
        </authorList>
    </citation>
    <scope>NUCLEOTIDE SEQUENCE</scope>
    <source>
        <strain evidence="1">CPCC 203386</strain>
    </source>
</reference>
<evidence type="ECO:0000313" key="2">
    <source>
        <dbReference type="Proteomes" id="UP001165586"/>
    </source>
</evidence>
<organism evidence="1 2">
    <name type="scientific">Herbiconiux daphne</name>
    <dbReference type="NCBI Taxonomy" id="2970914"/>
    <lineage>
        <taxon>Bacteria</taxon>
        <taxon>Bacillati</taxon>
        <taxon>Actinomycetota</taxon>
        <taxon>Actinomycetes</taxon>
        <taxon>Micrococcales</taxon>
        <taxon>Microbacteriaceae</taxon>
        <taxon>Herbiconiux</taxon>
    </lineage>
</organism>
<proteinExistence type="predicted"/>
<evidence type="ECO:0000313" key="1">
    <source>
        <dbReference type="EMBL" id="MCS5735241.1"/>
    </source>
</evidence>
<dbReference type="EMBL" id="JANLCJ010000005">
    <property type="protein sequence ID" value="MCS5735241.1"/>
    <property type="molecule type" value="Genomic_DNA"/>
</dbReference>
<gene>
    <name evidence="1" type="ORF">N1032_15950</name>
</gene>
<dbReference type="RefSeq" id="WP_259540150.1">
    <property type="nucleotide sequence ID" value="NZ_JANLCJ010000005.1"/>
</dbReference>
<keyword evidence="2" id="KW-1185">Reference proteome</keyword>